<feature type="region of interest" description="Disordered" evidence="13">
    <location>
        <begin position="1738"/>
        <end position="1767"/>
    </location>
</feature>
<dbReference type="InterPro" id="IPR011177">
    <property type="entry name" value="TAF1_animal"/>
</dbReference>
<dbReference type="FunCoup" id="A0A6L2PXB7">
    <property type="interactions" value="1746"/>
</dbReference>
<dbReference type="GO" id="GO:0051123">
    <property type="term" value="P:RNA polymerase II preinitiation complex assembly"/>
    <property type="evidence" value="ECO:0007669"/>
    <property type="project" value="TreeGrafter"/>
</dbReference>
<keyword evidence="16" id="KW-1185">Reference proteome</keyword>
<dbReference type="GO" id="GO:0005669">
    <property type="term" value="C:transcription factor TFIID complex"/>
    <property type="evidence" value="ECO:0007669"/>
    <property type="project" value="UniProtKB-UniRule"/>
</dbReference>
<dbReference type="Gene3D" id="1.20.920.10">
    <property type="entry name" value="Bromodomain-like"/>
    <property type="match status" value="2"/>
</dbReference>
<feature type="region of interest" description="Disordered" evidence="13">
    <location>
        <begin position="67"/>
        <end position="110"/>
    </location>
</feature>
<evidence type="ECO:0000256" key="1">
    <source>
        <dbReference type="ARBA" id="ARBA00004123"/>
    </source>
</evidence>
<dbReference type="Proteomes" id="UP000502823">
    <property type="component" value="Unassembled WGS sequence"/>
</dbReference>
<dbReference type="PIRSF" id="PIRSF003047">
    <property type="entry name" value="TAF1_animal"/>
    <property type="match status" value="1"/>
</dbReference>
<dbReference type="Pfam" id="PF15288">
    <property type="entry name" value="zf-CCHC_6"/>
    <property type="match status" value="1"/>
</dbReference>
<feature type="compositionally biased region" description="Basic residues" evidence="13">
    <location>
        <begin position="234"/>
        <end position="246"/>
    </location>
</feature>
<evidence type="ECO:0000259" key="14">
    <source>
        <dbReference type="PROSITE" id="PS50014"/>
    </source>
</evidence>
<evidence type="ECO:0000256" key="8">
    <source>
        <dbReference type="ARBA" id="ARBA00023242"/>
    </source>
</evidence>
<protein>
    <recommendedName>
        <fullName evidence="10">Transcription initiation factor TFIID subunit</fullName>
    </recommendedName>
</protein>
<dbReference type="InterPro" id="IPR036427">
    <property type="entry name" value="Bromodomain-like_sf"/>
</dbReference>
<accession>A0A6L2PXB7</accession>
<feature type="compositionally biased region" description="Acidic residues" evidence="13">
    <location>
        <begin position="1738"/>
        <end position="1765"/>
    </location>
</feature>
<dbReference type="PROSITE" id="PS00633">
    <property type="entry name" value="BROMODOMAIN_1"/>
    <property type="match status" value="2"/>
</dbReference>
<dbReference type="InterPro" id="IPR018359">
    <property type="entry name" value="Bromodomain_CS"/>
</dbReference>
<evidence type="ECO:0000256" key="7">
    <source>
        <dbReference type="ARBA" id="ARBA00023163"/>
    </source>
</evidence>
<dbReference type="SUPFAM" id="SSF47055">
    <property type="entry name" value="TAF(II)230 TBP-binding fragment"/>
    <property type="match status" value="1"/>
</dbReference>
<dbReference type="GO" id="GO:0004674">
    <property type="term" value="F:protein serine/threonine kinase activity"/>
    <property type="evidence" value="ECO:0007669"/>
    <property type="project" value="UniProtKB-UniRule"/>
</dbReference>
<evidence type="ECO:0000256" key="10">
    <source>
        <dbReference type="PIRNR" id="PIRNR003047"/>
    </source>
</evidence>
<feature type="region of interest" description="Disordered" evidence="13">
    <location>
        <begin position="1267"/>
        <end position="1292"/>
    </location>
</feature>
<dbReference type="GO" id="GO:0017025">
    <property type="term" value="F:TBP-class protein binding"/>
    <property type="evidence" value="ECO:0007669"/>
    <property type="project" value="InterPro"/>
</dbReference>
<organism evidence="15 16">
    <name type="scientific">Coptotermes formosanus</name>
    <name type="common">Formosan subterranean termite</name>
    <dbReference type="NCBI Taxonomy" id="36987"/>
    <lineage>
        <taxon>Eukaryota</taxon>
        <taxon>Metazoa</taxon>
        <taxon>Ecdysozoa</taxon>
        <taxon>Arthropoda</taxon>
        <taxon>Hexapoda</taxon>
        <taxon>Insecta</taxon>
        <taxon>Pterygota</taxon>
        <taxon>Neoptera</taxon>
        <taxon>Polyneoptera</taxon>
        <taxon>Dictyoptera</taxon>
        <taxon>Blattodea</taxon>
        <taxon>Blattoidea</taxon>
        <taxon>Termitoidae</taxon>
        <taxon>Rhinotermitidae</taxon>
        <taxon>Coptotermes</taxon>
    </lineage>
</organism>
<evidence type="ECO:0000256" key="4">
    <source>
        <dbReference type="ARBA" id="ARBA00023015"/>
    </source>
</evidence>
<dbReference type="Pfam" id="PF12157">
    <property type="entry name" value="DUF3591"/>
    <property type="match status" value="1"/>
</dbReference>
<dbReference type="InterPro" id="IPR041670">
    <property type="entry name" value="Znf-CCHC_6"/>
</dbReference>
<feature type="region of interest" description="Disordered" evidence="13">
    <location>
        <begin position="133"/>
        <end position="186"/>
    </location>
</feature>
<dbReference type="GO" id="GO:0004402">
    <property type="term" value="F:histone acetyltransferase activity"/>
    <property type="evidence" value="ECO:0007669"/>
    <property type="project" value="InterPro"/>
</dbReference>
<dbReference type="InterPro" id="IPR001487">
    <property type="entry name" value="Bromodomain"/>
</dbReference>
<dbReference type="PANTHER" id="PTHR13900:SF0">
    <property type="entry name" value="TRANSCRIPTION INITIATION FACTOR TFIID SUBUNIT 1"/>
    <property type="match status" value="1"/>
</dbReference>
<dbReference type="GO" id="GO:0016251">
    <property type="term" value="F:RNA polymerase II general transcription initiation factor activity"/>
    <property type="evidence" value="ECO:0007669"/>
    <property type="project" value="InterPro"/>
</dbReference>
<feature type="region of interest" description="Disordered" evidence="13">
    <location>
        <begin position="227"/>
        <end position="281"/>
    </location>
</feature>
<feature type="domain" description="Bromo" evidence="14">
    <location>
        <begin position="1432"/>
        <end position="1502"/>
    </location>
</feature>
<dbReference type="InterPro" id="IPR040240">
    <property type="entry name" value="TAF1"/>
</dbReference>
<feature type="compositionally biased region" description="Pro residues" evidence="13">
    <location>
        <begin position="1267"/>
        <end position="1279"/>
    </location>
</feature>
<keyword evidence="8 10" id="KW-0539">Nucleus</keyword>
<dbReference type="InterPro" id="IPR022591">
    <property type="entry name" value="TAF1_HAT_dom"/>
</dbReference>
<comment type="subcellular location">
    <subcellularLocation>
        <location evidence="1 10">Nucleus</location>
    </subcellularLocation>
</comment>
<keyword evidence="5 11" id="KW-0103">Bromodomain</keyword>
<evidence type="ECO:0000256" key="12">
    <source>
        <dbReference type="SAM" id="Coils"/>
    </source>
</evidence>
<evidence type="ECO:0000256" key="6">
    <source>
        <dbReference type="ARBA" id="ARBA00023125"/>
    </source>
</evidence>
<keyword evidence="6" id="KW-0238">DNA-binding</keyword>
<feature type="region of interest" description="Disordered" evidence="13">
    <location>
        <begin position="1113"/>
        <end position="1145"/>
    </location>
</feature>
<evidence type="ECO:0000256" key="13">
    <source>
        <dbReference type="SAM" id="MobiDB-lite"/>
    </source>
</evidence>
<gene>
    <name evidence="15" type="ORF">Cfor_05259</name>
</gene>
<dbReference type="EMBL" id="BLKM01000587">
    <property type="protein sequence ID" value="GFG35902.1"/>
    <property type="molecule type" value="Genomic_DNA"/>
</dbReference>
<feature type="compositionally biased region" description="Acidic residues" evidence="13">
    <location>
        <begin position="1858"/>
        <end position="1868"/>
    </location>
</feature>
<dbReference type="InParanoid" id="A0A6L2PXB7"/>
<evidence type="ECO:0000313" key="16">
    <source>
        <dbReference type="Proteomes" id="UP000502823"/>
    </source>
</evidence>
<dbReference type="InterPro" id="IPR009067">
    <property type="entry name" value="TAF_II_230-bd"/>
</dbReference>
<feature type="compositionally biased region" description="Basic and acidic residues" evidence="13">
    <location>
        <begin position="1122"/>
        <end position="1134"/>
    </location>
</feature>
<dbReference type="OrthoDB" id="5752at2759"/>
<feature type="region of interest" description="Disordered" evidence="13">
    <location>
        <begin position="527"/>
        <end position="547"/>
    </location>
</feature>
<feature type="compositionally biased region" description="Basic and acidic residues" evidence="13">
    <location>
        <begin position="79"/>
        <end position="98"/>
    </location>
</feature>
<dbReference type="Pfam" id="PF09247">
    <property type="entry name" value="TBP-binding"/>
    <property type="match status" value="1"/>
</dbReference>
<dbReference type="PRINTS" id="PR00503">
    <property type="entry name" value="BROMODOMAIN"/>
</dbReference>
<dbReference type="Pfam" id="PF00439">
    <property type="entry name" value="Bromodomain"/>
    <property type="match status" value="2"/>
</dbReference>
<keyword evidence="12" id="KW-0175">Coiled coil</keyword>
<comment type="similarity">
    <text evidence="2 10">Belongs to the TAF1 family.</text>
</comment>
<evidence type="ECO:0000256" key="3">
    <source>
        <dbReference type="ARBA" id="ARBA00022737"/>
    </source>
</evidence>
<reference evidence="16" key="1">
    <citation type="submission" date="2020-01" db="EMBL/GenBank/DDBJ databases">
        <title>Draft genome sequence of the Termite Coptotermes fromosanus.</title>
        <authorList>
            <person name="Itakura S."/>
            <person name="Yosikawa Y."/>
            <person name="Umezawa K."/>
        </authorList>
    </citation>
    <scope>NUCLEOTIDE SEQUENCE [LARGE SCALE GENOMIC DNA]</scope>
</reference>
<feature type="compositionally biased region" description="Acidic residues" evidence="13">
    <location>
        <begin position="135"/>
        <end position="144"/>
    </location>
</feature>
<keyword evidence="3" id="KW-0677">Repeat</keyword>
<evidence type="ECO:0000256" key="9">
    <source>
        <dbReference type="ARBA" id="ARBA00023306"/>
    </source>
</evidence>
<keyword evidence="7 10" id="KW-0804">Transcription</keyword>
<dbReference type="CDD" id="cd05511">
    <property type="entry name" value="Bromo_TFIID"/>
    <property type="match status" value="2"/>
</dbReference>
<evidence type="ECO:0000256" key="5">
    <source>
        <dbReference type="ARBA" id="ARBA00023117"/>
    </source>
</evidence>
<dbReference type="FunFam" id="1.20.920.10:FF:000020">
    <property type="entry name" value="Transcription initiation factor TFIID subunit"/>
    <property type="match status" value="1"/>
</dbReference>
<sequence length="1868" mass="213110">MVDSDDDREGSSDPGIDLTGFLFGNIDESGQLENDVLDNESKRHLASLSRLGLSSILKEVIDVEQVKVKSDSDSEEDGQQERRTRQDSSESIRNEGYDAKSPSAVDYSDINELADDVSDVKYDLYCDKEVKTEDGTDYDADDEGAGLKSDTQLMPPPPPLPGVEKDDSTCENEAASGEGRRRKLDTPLAAMLPSKYQNVDVTDIFPDFRVDKVLRFSRLFGPGKPSSLPQIWRSVRKRRRRRKQHHLDHSDSGSDQDNQRDKRRGWTFNFAPPPTADMCASDDEDKLLCPVEDRSQSGNQEQVENNDMGPKVADWRFGPAQVWYDMLEVPETGDGFNYGFKLKDKRDEEEEEEEKKVAEDFPDDAYLMVSQLHWEDEVVWNGDDIKHKQQAAPSWRVQKAKFDQERLFTTYTYVNRQLRLINKHPQRVEDSTDDTWYSIFPVENEELVYGVWEDEVIWDSENMAHIPKPKILTLDPNDENIVLGIPDDIDPAKQRSDSVVPVKVKIPHPHVKKSKILLGKAGVINVMEEDTPPPPPKSPDRDPFNVSNDRYYMPRSSESSLRLKVGGGNLIQHSTPVVELRAPFVQTHMGPMRLRNFHRPPMKRFSHGALAHPGPHTVLPLLKHIKKKAKQREQERAASGGGDVFFMRTAEDLTGRDGDLVLIEFCEEHPPLVNQVGMCSKIKNYYKRRAGKDQGPQEYQYGEVAYAHTSPFLGHLPPGQSLQAVENNMYRAPIYDHKVLDTDFLVIRTRQQYYIREIDALFVAGQECPLYEVPGPNSKRANNFVRDFLQVFIYRLFWKSRDLPRRIKMDDIKKAFPSHSESSIRKRLKLCADFKRTGMDSNWWVIKPDFRLPTEEEIRAMVSPEQCCAYFSMIAAEQRLKDAGYGEKFLFTPQEDDDEEMQLKMDDEVKVAPWNTTRAYIQAIKGKCLLQLTGPADPTGCGEGFSYVRVPNKPTQSKEEQEAQPKRTVTGTDADLRRLSLNNAKALLRKFGVPEEEIKKLSRWEVIDVVRTLSTEKAKAGEEGMTKFSRGNRFSIAEHQERYKEECQRIFDLQNRVLSSNEVLSTDEGESSDEDSSDIEEMGKNIENMLSNKKTSTQLSLEKEEQERQELRKMIMGEGGDQDQRKGKDKKKDDDDNQSLTGYSSQPGRVLKIYRTFRNAEGKEFTRVELVRKPAVIDTYMKIRTTKDEAFIRQFATLDEHQKEEMKREKRRIQEQLRRIKRNQERERLMGIRAANPSNPVVGSTPEGAIQAPSGITSVAGVLPNPLAHPPPTAHPYHPPHTTTPKRKKPKLKPDLKLKCGACGNVGHMRTNKACPLYQPSAPAPPVNVAMTEEQEEEIEKQLNADDEDLVNVDGTKVKLSGKLLKHAEEMKRRTLLLKVPKDAVNSKKKRRAVNEMHCDYLKRQQRPANRRRTDPVVVLSTILESILNEMRDLPDVQPFLFPVNAKAVPDYHKIVTRPMDLQSIRENLRQKKYQSREDFLSDVNQIVENSTLYNGAKSSLTVAARRMWTLCVERLAEKEERLMRLEKAINPLLDDNDQVALSFILDNVVNNKLKGMSESWPFVKPVNKKLVKDYYNVVKYPMDLETIAKKVSSHKYHNRYEFLADIERILENCILYNGKDSTYTQKAEKMVQVCRTTLDEYGDHLTQLEQSISLVQERALEQAEIDSIGTWLGGEEENYTIVETDHIQGGSQASSPDNMYGKSHLDDFDFVDVEGDMEAEMVRGMPRQRKKDVLEEDLQFSSEEEGDDIPLSEGDPDAMPDDDSQQAAEAMVQLGNIGYYPPASGITNEQEESMDVDPNYDPSDFLLHGLPQQRAAQLAGQISAHDKIHDDLEVSESDDEMSTATASVTKTTKREADDEDDGGELWF</sequence>
<dbReference type="PROSITE" id="PS50014">
    <property type="entry name" value="BROMODOMAIN_2"/>
    <property type="match status" value="2"/>
</dbReference>
<comment type="caution">
    <text evidence="15">The sequence shown here is derived from an EMBL/GenBank/DDBJ whole genome shotgun (WGS) entry which is preliminary data.</text>
</comment>
<feature type="coiled-coil region" evidence="12">
    <location>
        <begin position="1196"/>
        <end position="1227"/>
    </location>
</feature>
<keyword evidence="9" id="KW-0131">Cell cycle</keyword>
<proteinExistence type="inferred from homology"/>
<feature type="region of interest" description="Disordered" evidence="13">
    <location>
        <begin position="1828"/>
        <end position="1868"/>
    </location>
</feature>
<dbReference type="SMART" id="SM00297">
    <property type="entry name" value="BROMO"/>
    <property type="match status" value="2"/>
</dbReference>
<evidence type="ECO:0000313" key="15">
    <source>
        <dbReference type="EMBL" id="GFG35902.1"/>
    </source>
</evidence>
<feature type="region of interest" description="Disordered" evidence="13">
    <location>
        <begin position="1782"/>
        <end position="1803"/>
    </location>
</feature>
<evidence type="ECO:0000256" key="11">
    <source>
        <dbReference type="PROSITE-ProRule" id="PRU00035"/>
    </source>
</evidence>
<dbReference type="GO" id="GO:0003677">
    <property type="term" value="F:DNA binding"/>
    <property type="evidence" value="ECO:0007669"/>
    <property type="project" value="UniProtKB-KW"/>
</dbReference>
<name>A0A6L2PXB7_COPFO</name>
<evidence type="ECO:0000256" key="2">
    <source>
        <dbReference type="ARBA" id="ARBA00009064"/>
    </source>
</evidence>
<dbReference type="PANTHER" id="PTHR13900">
    <property type="entry name" value="TRANSCRIPTION INITIATION FACTOR TFIID"/>
    <property type="match status" value="1"/>
</dbReference>
<dbReference type="InterPro" id="IPR036741">
    <property type="entry name" value="TAFII-230_TBP-bd_sf"/>
</dbReference>
<feature type="domain" description="Bromo" evidence="14">
    <location>
        <begin position="1555"/>
        <end position="1625"/>
    </location>
</feature>
<dbReference type="SUPFAM" id="SSF47370">
    <property type="entry name" value="Bromodomain"/>
    <property type="match status" value="2"/>
</dbReference>
<keyword evidence="4 10" id="KW-0805">Transcription regulation</keyword>
<dbReference type="FunFam" id="1.20.920.10:FF:000039">
    <property type="entry name" value="Transcription initiation factor TFIID subunit"/>
    <property type="match status" value="1"/>
</dbReference>
<feature type="compositionally biased region" description="Basic and acidic residues" evidence="13">
    <location>
        <begin position="247"/>
        <end position="260"/>
    </location>
</feature>
<dbReference type="Gene3D" id="1.10.1100.10">
    <property type="entry name" value="TAFII-230 TBP-binding domain"/>
    <property type="match status" value="1"/>
</dbReference>